<keyword evidence="3" id="KW-1185">Reference proteome</keyword>
<accession>A0ABS7HTC8</accession>
<evidence type="ECO:0000256" key="1">
    <source>
        <dbReference type="SAM" id="MobiDB-lite"/>
    </source>
</evidence>
<name>A0ABS7HTC8_9MICO</name>
<dbReference type="RefSeq" id="WP_220301880.1">
    <property type="nucleotide sequence ID" value="NZ_JAEUAW010000015.1"/>
</dbReference>
<protein>
    <submittedName>
        <fullName evidence="2">Uncharacterized protein</fullName>
    </submittedName>
</protein>
<organism evidence="2 3">
    <name type="scientific">Microbacterium jejuense</name>
    <dbReference type="NCBI Taxonomy" id="1263637"/>
    <lineage>
        <taxon>Bacteria</taxon>
        <taxon>Bacillati</taxon>
        <taxon>Actinomycetota</taxon>
        <taxon>Actinomycetes</taxon>
        <taxon>Micrococcales</taxon>
        <taxon>Microbacteriaceae</taxon>
        <taxon>Microbacterium</taxon>
    </lineage>
</organism>
<dbReference type="EMBL" id="JAEUAW010000015">
    <property type="protein sequence ID" value="MBW9095168.1"/>
    <property type="molecule type" value="Genomic_DNA"/>
</dbReference>
<evidence type="ECO:0000313" key="2">
    <source>
        <dbReference type="EMBL" id="MBW9095168.1"/>
    </source>
</evidence>
<feature type="region of interest" description="Disordered" evidence="1">
    <location>
        <begin position="77"/>
        <end position="132"/>
    </location>
</feature>
<feature type="compositionally biased region" description="Low complexity" evidence="1">
    <location>
        <begin position="95"/>
        <end position="106"/>
    </location>
</feature>
<evidence type="ECO:0000313" key="3">
    <source>
        <dbReference type="Proteomes" id="UP001196843"/>
    </source>
</evidence>
<gene>
    <name evidence="2" type="ORF">JNB62_15890</name>
</gene>
<reference evidence="2 3" key="1">
    <citation type="journal article" date="2021" name="MBio">
        <title>Poor Competitiveness of Bradyrhizobium in Pigeon Pea Root Colonization in Indian Soils.</title>
        <authorList>
            <person name="Chalasani D."/>
            <person name="Basu A."/>
            <person name="Pullabhotla S.V.S.R.N."/>
            <person name="Jorrin B."/>
            <person name="Neal A.L."/>
            <person name="Poole P.S."/>
            <person name="Podile A.R."/>
            <person name="Tkacz A."/>
        </authorList>
    </citation>
    <scope>NUCLEOTIDE SEQUENCE [LARGE SCALE GENOMIC DNA]</scope>
    <source>
        <strain evidence="2 3">HU14</strain>
    </source>
</reference>
<sequence>MNDRIPDDFDTRYAIDGVQRAIDRGRDPYQGIESAQSMIAYVVSTGGTLAAARSYAIEAALHRDRKLTPAELDVKRGARLQHYPTSSTSAPTDVAAAAEPQTTAAQSGAPEALPSAATPKAGAPDLLTAGAA</sequence>
<dbReference type="Proteomes" id="UP001196843">
    <property type="component" value="Unassembled WGS sequence"/>
</dbReference>
<proteinExistence type="predicted"/>
<comment type="caution">
    <text evidence="2">The sequence shown here is derived from an EMBL/GenBank/DDBJ whole genome shotgun (WGS) entry which is preliminary data.</text>
</comment>